<organism evidence="1 2">
    <name type="scientific">Flavimaribacter sediminis</name>
    <dbReference type="NCBI Taxonomy" id="2865987"/>
    <lineage>
        <taxon>Bacteria</taxon>
        <taxon>Pseudomonadati</taxon>
        <taxon>Pseudomonadota</taxon>
        <taxon>Alphaproteobacteria</taxon>
        <taxon>Hyphomicrobiales</taxon>
        <taxon>Rhizobiaceae</taxon>
        <taxon>Flavimaribacter</taxon>
    </lineage>
</organism>
<reference evidence="1" key="1">
    <citation type="submission" date="2021-08" db="EMBL/GenBank/DDBJ databases">
        <title>Hoeflea bacterium WL0058 sp. nov., isolated from the sediment.</title>
        <authorList>
            <person name="Wang L."/>
            <person name="Zhang D."/>
        </authorList>
    </citation>
    <scope>NUCLEOTIDE SEQUENCE</scope>
    <source>
        <strain evidence="1">WL0058</strain>
    </source>
</reference>
<gene>
    <name evidence="1" type="ORF">K1W69_17505</name>
</gene>
<comment type="caution">
    <text evidence="1">The sequence shown here is derived from an EMBL/GenBank/DDBJ whole genome shotgun (WGS) entry which is preliminary data.</text>
</comment>
<dbReference type="AlphaFoldDB" id="A0AAE2ZQP5"/>
<name>A0AAE2ZQP5_9HYPH</name>
<dbReference type="Proteomes" id="UP001196509">
    <property type="component" value="Unassembled WGS sequence"/>
</dbReference>
<accession>A0AAE2ZQP5</accession>
<keyword evidence="2" id="KW-1185">Reference proteome</keyword>
<dbReference type="EMBL" id="JAICBX010000003">
    <property type="protein sequence ID" value="MBW8638997.1"/>
    <property type="molecule type" value="Genomic_DNA"/>
</dbReference>
<dbReference type="RefSeq" id="WP_220229713.1">
    <property type="nucleotide sequence ID" value="NZ_JAICBX010000003.1"/>
</dbReference>
<evidence type="ECO:0000313" key="2">
    <source>
        <dbReference type="Proteomes" id="UP001196509"/>
    </source>
</evidence>
<protein>
    <submittedName>
        <fullName evidence="1">Uncharacterized protein</fullName>
    </submittedName>
</protein>
<evidence type="ECO:0000313" key="1">
    <source>
        <dbReference type="EMBL" id="MBW8638997.1"/>
    </source>
</evidence>
<proteinExistence type="predicted"/>
<sequence>MEPYEIIAAPFTVWFAPVGEAFPTFDADPAGNWAKIGTSGDENYSEDGVTVVHSQTTEKTRVLGTTGPRKAFRTQEDMMVRFTLFDMTLENYKHALNGNPVTTTAAGSGTAGFKKIGLRQGLEVSTMALLVRGNASAYGPDWKAQFEVPRCFQSGSPEQVFRKGLPAGLALAFDALEDSSAASADERFGRLKIQHQTAL</sequence>